<evidence type="ECO:0000256" key="1">
    <source>
        <dbReference type="ARBA" id="ARBA00005054"/>
    </source>
</evidence>
<dbReference type="GO" id="GO:0004644">
    <property type="term" value="F:phosphoribosylglycinamide formyltransferase activity"/>
    <property type="evidence" value="ECO:0007669"/>
    <property type="project" value="UniProtKB-UniRule"/>
</dbReference>
<keyword evidence="3 6" id="KW-0658">Purine biosynthesis</keyword>
<protein>
    <recommendedName>
        <fullName evidence="6">Phosphoribosylglycinamide formyltransferase</fullName>
        <ecNumber evidence="6">2.1.2.2</ecNumber>
    </recommendedName>
    <alternativeName>
        <fullName evidence="6">5'-phosphoribosylglycinamide transformylase</fullName>
    </alternativeName>
    <alternativeName>
        <fullName evidence="6">GAR transformylase</fullName>
        <shortName evidence="6">GART</shortName>
    </alternativeName>
</protein>
<accession>A0A538S796</accession>
<comment type="function">
    <text evidence="6">Catalyzes the transfer of a formyl group from 10-formyltetrahydrofolate to 5-phospho-ribosyl-glycinamide (GAR), producing 5-phospho-ribosyl-N-formylglycinamide (FGAR) and tetrahydrofolate.</text>
</comment>
<reference evidence="8 9" key="1">
    <citation type="journal article" date="2019" name="Nat. Microbiol.">
        <title>Mediterranean grassland soil C-N compound turnover is dependent on rainfall and depth, and is mediated by genomically divergent microorganisms.</title>
        <authorList>
            <person name="Diamond S."/>
            <person name="Andeer P.F."/>
            <person name="Li Z."/>
            <person name="Crits-Christoph A."/>
            <person name="Burstein D."/>
            <person name="Anantharaman K."/>
            <person name="Lane K.R."/>
            <person name="Thomas B.C."/>
            <person name="Pan C."/>
            <person name="Northen T.R."/>
            <person name="Banfield J.F."/>
        </authorList>
    </citation>
    <scope>NUCLEOTIDE SEQUENCE [LARGE SCALE GENOMIC DNA]</scope>
    <source>
        <strain evidence="8">WS_3</strain>
    </source>
</reference>
<feature type="binding site" evidence="6">
    <location>
        <position position="69"/>
    </location>
    <ligand>
        <name>(6R)-10-formyltetrahydrofolate</name>
        <dbReference type="ChEBI" id="CHEBI:195366"/>
    </ligand>
</feature>
<dbReference type="GO" id="GO:0006189">
    <property type="term" value="P:'de novo' IMP biosynthetic process"/>
    <property type="evidence" value="ECO:0007669"/>
    <property type="project" value="UniProtKB-UniRule"/>
</dbReference>
<evidence type="ECO:0000259" key="7">
    <source>
        <dbReference type="Pfam" id="PF00551"/>
    </source>
</evidence>
<feature type="binding site" evidence="6">
    <location>
        <begin position="16"/>
        <end position="18"/>
    </location>
    <ligand>
        <name>N(1)-(5-phospho-beta-D-ribosyl)glycinamide</name>
        <dbReference type="ChEBI" id="CHEBI:143788"/>
    </ligand>
</feature>
<comment type="catalytic activity">
    <reaction evidence="5 6">
        <text>N(1)-(5-phospho-beta-D-ribosyl)glycinamide + (6R)-10-formyltetrahydrofolate = N(2)-formyl-N(1)-(5-phospho-beta-D-ribosyl)glycinamide + (6S)-5,6,7,8-tetrahydrofolate + H(+)</text>
        <dbReference type="Rhea" id="RHEA:15053"/>
        <dbReference type="ChEBI" id="CHEBI:15378"/>
        <dbReference type="ChEBI" id="CHEBI:57453"/>
        <dbReference type="ChEBI" id="CHEBI:143788"/>
        <dbReference type="ChEBI" id="CHEBI:147286"/>
        <dbReference type="ChEBI" id="CHEBI:195366"/>
        <dbReference type="EC" id="2.1.2.2"/>
    </reaction>
</comment>
<dbReference type="NCBIfam" id="TIGR00639">
    <property type="entry name" value="PurN"/>
    <property type="match status" value="1"/>
</dbReference>
<dbReference type="PROSITE" id="PS00373">
    <property type="entry name" value="GART"/>
    <property type="match status" value="1"/>
</dbReference>
<dbReference type="Gene3D" id="3.40.50.170">
    <property type="entry name" value="Formyl transferase, N-terminal domain"/>
    <property type="match status" value="1"/>
</dbReference>
<organism evidence="8 9">
    <name type="scientific">Eiseniibacteriota bacterium</name>
    <dbReference type="NCBI Taxonomy" id="2212470"/>
    <lineage>
        <taxon>Bacteria</taxon>
        <taxon>Candidatus Eiseniibacteriota</taxon>
    </lineage>
</organism>
<gene>
    <name evidence="6" type="primary">purN</name>
    <name evidence="8" type="ORF">E6K73_14015</name>
</gene>
<evidence type="ECO:0000256" key="2">
    <source>
        <dbReference type="ARBA" id="ARBA00022679"/>
    </source>
</evidence>
<comment type="caution">
    <text evidence="8">The sequence shown here is derived from an EMBL/GenBank/DDBJ whole genome shotgun (WGS) entry which is preliminary data.</text>
</comment>
<dbReference type="Proteomes" id="UP000320184">
    <property type="component" value="Unassembled WGS sequence"/>
</dbReference>
<comment type="pathway">
    <text evidence="1 6">Purine metabolism; IMP biosynthesis via de novo pathway; N(2)-formyl-N(1)-(5-phospho-D-ribosyl)glycinamide from N(1)-(5-phospho-D-ribosyl)glycinamide (10-formyl THF route): step 1/1.</text>
</comment>
<dbReference type="EMBL" id="VBOT01000196">
    <property type="protein sequence ID" value="TMQ47196.1"/>
    <property type="molecule type" value="Genomic_DNA"/>
</dbReference>
<evidence type="ECO:0000256" key="5">
    <source>
        <dbReference type="ARBA" id="ARBA00047664"/>
    </source>
</evidence>
<feature type="site" description="Raises pKa of active site His" evidence="6">
    <location>
        <position position="149"/>
    </location>
</feature>
<evidence type="ECO:0000313" key="8">
    <source>
        <dbReference type="EMBL" id="TMQ47196.1"/>
    </source>
</evidence>
<name>A0A538S796_UNCEI</name>
<feature type="binding site" evidence="6">
    <location>
        <position position="111"/>
    </location>
    <ligand>
        <name>(6R)-10-formyltetrahydrofolate</name>
        <dbReference type="ChEBI" id="CHEBI:195366"/>
    </ligand>
</feature>
<evidence type="ECO:0000256" key="6">
    <source>
        <dbReference type="HAMAP-Rule" id="MF_01930"/>
    </source>
</evidence>
<dbReference type="EC" id="2.1.2.2" evidence="6"/>
<evidence type="ECO:0000256" key="4">
    <source>
        <dbReference type="ARBA" id="ARBA00038440"/>
    </source>
</evidence>
<dbReference type="PANTHER" id="PTHR43369:SF2">
    <property type="entry name" value="PHOSPHORIBOSYLGLYCINAMIDE FORMYLTRANSFERASE"/>
    <property type="match status" value="1"/>
</dbReference>
<sequence length="213" mass="23671">MLSSEPTLAVFASGRGSNFEALVLAARRGEFPGRIVALLSDQPGSPAVERARTLGIEAVCPPCGPFRTRLEDEGSWIEALRARGVEAVLLAGFMRRLHQPLLDAFRDRILNLHPSLLPAFPGLDAIRRAWEHGVRVTGCTVHLVDDQLDHGPILAQSVVDVHDEDTLETLEARIHEVEHRLYPRAVRRFCTEPWRREGRRLVFPGAREGAARG</sequence>
<comment type="similarity">
    <text evidence="4 6">Belongs to the GART family.</text>
</comment>
<dbReference type="Pfam" id="PF00551">
    <property type="entry name" value="Formyl_trans_N"/>
    <property type="match status" value="1"/>
</dbReference>
<dbReference type="UniPathway" id="UPA00074">
    <property type="reaction ID" value="UER00126"/>
</dbReference>
<proteinExistence type="inferred from homology"/>
<dbReference type="SUPFAM" id="SSF53328">
    <property type="entry name" value="Formyltransferase"/>
    <property type="match status" value="1"/>
</dbReference>
<feature type="active site" description="Proton donor" evidence="6">
    <location>
        <position position="113"/>
    </location>
</feature>
<dbReference type="AlphaFoldDB" id="A0A538S796"/>
<dbReference type="HAMAP" id="MF_01930">
    <property type="entry name" value="PurN"/>
    <property type="match status" value="1"/>
</dbReference>
<keyword evidence="2 6" id="KW-0808">Transferase</keyword>
<dbReference type="InterPro" id="IPR002376">
    <property type="entry name" value="Formyl_transf_N"/>
</dbReference>
<dbReference type="PANTHER" id="PTHR43369">
    <property type="entry name" value="PHOSPHORIBOSYLGLYCINAMIDE FORMYLTRANSFERASE"/>
    <property type="match status" value="1"/>
</dbReference>
<evidence type="ECO:0000256" key="3">
    <source>
        <dbReference type="ARBA" id="ARBA00022755"/>
    </source>
</evidence>
<dbReference type="GO" id="GO:0005829">
    <property type="term" value="C:cytosol"/>
    <property type="evidence" value="ECO:0007669"/>
    <property type="project" value="TreeGrafter"/>
</dbReference>
<dbReference type="CDD" id="cd08645">
    <property type="entry name" value="FMT_core_GART"/>
    <property type="match status" value="1"/>
</dbReference>
<dbReference type="InterPro" id="IPR004607">
    <property type="entry name" value="GART"/>
</dbReference>
<dbReference type="InterPro" id="IPR036477">
    <property type="entry name" value="Formyl_transf_N_sf"/>
</dbReference>
<feature type="domain" description="Formyl transferase N-terminal" evidence="7">
    <location>
        <begin position="8"/>
        <end position="186"/>
    </location>
</feature>
<evidence type="ECO:0000313" key="9">
    <source>
        <dbReference type="Proteomes" id="UP000320184"/>
    </source>
</evidence>
<comment type="caution">
    <text evidence="6">Lacks conserved residue(s) required for the propagation of feature annotation.</text>
</comment>
<dbReference type="InterPro" id="IPR001555">
    <property type="entry name" value="GART_AS"/>
</dbReference>